<reference evidence="7 8" key="1">
    <citation type="submission" date="2018-03" db="EMBL/GenBank/DDBJ databases">
        <title>The Complete Genome of Celeribacter baekdonensis strain LH4, a Thiosulfate-Oxidizing Alphaproteobacterium Isolated from Gulf of Mexico Continental Slope Sediments.</title>
        <authorList>
            <person name="Flood B.E."/>
            <person name="Bailey J.V."/>
            <person name="Leprich D."/>
        </authorList>
    </citation>
    <scope>NUCLEOTIDE SEQUENCE [LARGE SCALE GENOMIC DNA]</scope>
    <source>
        <strain evidence="7 8">LH4</strain>
        <plasmid evidence="8">Plasmid pcblh4a</plasmid>
    </source>
</reference>
<sequence length="233" mass="25780">MTTDNDQKTDPDPDPAAGSMAKCRRHAAGEDPVKRDQILKGAMKEFMENGFDATSMNEICRTAGVSKGTIYVYFADKVDLFEALIAEERDKIFVGIEALLEEDIPLKNKLTLFGQKMVEILCSDRVIRSQRIVAGIVDRMPAVGARFYDSGAVRTQMALAALFEREHAAGRILIPDAKRAGVQFVELATAGLWRARLFGKRTTAPTSEEMNVTVEAAVDMFLRAYGARPEQED</sequence>
<evidence type="ECO:0000313" key="7">
    <source>
        <dbReference type="EMBL" id="AVW89792.1"/>
    </source>
</evidence>
<proteinExistence type="predicted"/>
<dbReference type="InterPro" id="IPR023772">
    <property type="entry name" value="DNA-bd_HTH_TetR-type_CS"/>
</dbReference>
<dbReference type="Gene3D" id="1.10.357.10">
    <property type="entry name" value="Tetracycline Repressor, domain 2"/>
    <property type="match status" value="1"/>
</dbReference>
<dbReference type="AlphaFoldDB" id="A0A2R4LY56"/>
<evidence type="ECO:0000313" key="8">
    <source>
        <dbReference type="Proteomes" id="UP000241447"/>
    </source>
</evidence>
<evidence type="ECO:0000256" key="1">
    <source>
        <dbReference type="ARBA" id="ARBA00023015"/>
    </source>
</evidence>
<name>A0A2R4LY56_9RHOB</name>
<feature type="domain" description="HTH tetR-type" evidence="6">
    <location>
        <begin position="32"/>
        <end position="92"/>
    </location>
</feature>
<keyword evidence="1" id="KW-0805">Transcription regulation</keyword>
<dbReference type="KEGG" id="cbak:DA792_00930"/>
<evidence type="ECO:0000256" key="5">
    <source>
        <dbReference type="SAM" id="MobiDB-lite"/>
    </source>
</evidence>
<dbReference type="Pfam" id="PF14246">
    <property type="entry name" value="TetR_C_7"/>
    <property type="match status" value="1"/>
</dbReference>
<dbReference type="Gene3D" id="1.10.10.60">
    <property type="entry name" value="Homeodomain-like"/>
    <property type="match status" value="1"/>
</dbReference>
<keyword evidence="3" id="KW-0804">Transcription</keyword>
<feature type="region of interest" description="Disordered" evidence="5">
    <location>
        <begin position="1"/>
        <end position="26"/>
    </location>
</feature>
<dbReference type="InterPro" id="IPR001647">
    <property type="entry name" value="HTH_TetR"/>
</dbReference>
<gene>
    <name evidence="7" type="ORF">DA792_00930</name>
</gene>
<dbReference type="InterPro" id="IPR039536">
    <property type="entry name" value="TetR_C_Proteobacteria"/>
</dbReference>
<organism evidence="7 8">
    <name type="scientific">Celeribacter baekdonensis</name>
    <dbReference type="NCBI Taxonomy" id="875171"/>
    <lineage>
        <taxon>Bacteria</taxon>
        <taxon>Pseudomonadati</taxon>
        <taxon>Pseudomonadota</taxon>
        <taxon>Alphaproteobacteria</taxon>
        <taxon>Rhodobacterales</taxon>
        <taxon>Roseobacteraceae</taxon>
        <taxon>Celeribacter</taxon>
    </lineage>
</organism>
<dbReference type="OrthoDB" id="9816431at2"/>
<geneLocation type="plasmid" evidence="8">
    <name>pcblh4a</name>
</geneLocation>
<evidence type="ECO:0000259" key="6">
    <source>
        <dbReference type="PROSITE" id="PS50977"/>
    </source>
</evidence>
<dbReference type="PROSITE" id="PS01081">
    <property type="entry name" value="HTH_TETR_1"/>
    <property type="match status" value="1"/>
</dbReference>
<evidence type="ECO:0000256" key="3">
    <source>
        <dbReference type="ARBA" id="ARBA00023163"/>
    </source>
</evidence>
<dbReference type="InterPro" id="IPR050109">
    <property type="entry name" value="HTH-type_TetR-like_transc_reg"/>
</dbReference>
<dbReference type="Proteomes" id="UP000241447">
    <property type="component" value="Plasmid pCBLh4a"/>
</dbReference>
<dbReference type="GO" id="GO:0003700">
    <property type="term" value="F:DNA-binding transcription factor activity"/>
    <property type="evidence" value="ECO:0007669"/>
    <property type="project" value="TreeGrafter"/>
</dbReference>
<dbReference type="RefSeq" id="WP_107717578.1">
    <property type="nucleotide sequence ID" value="NZ_CP028472.1"/>
</dbReference>
<feature type="DNA-binding region" description="H-T-H motif" evidence="4">
    <location>
        <begin position="55"/>
        <end position="74"/>
    </location>
</feature>
<accession>A0A2R4LY56</accession>
<keyword evidence="2 4" id="KW-0238">DNA-binding</keyword>
<dbReference type="Pfam" id="PF00440">
    <property type="entry name" value="TetR_N"/>
    <property type="match status" value="1"/>
</dbReference>
<dbReference type="EMBL" id="CP028472">
    <property type="protein sequence ID" value="AVW89792.1"/>
    <property type="molecule type" value="Genomic_DNA"/>
</dbReference>
<dbReference type="PRINTS" id="PR00455">
    <property type="entry name" value="HTHTETR"/>
</dbReference>
<evidence type="ECO:0000256" key="2">
    <source>
        <dbReference type="ARBA" id="ARBA00023125"/>
    </source>
</evidence>
<feature type="compositionally biased region" description="Basic and acidic residues" evidence="5">
    <location>
        <begin position="1"/>
        <end position="11"/>
    </location>
</feature>
<dbReference type="PANTHER" id="PTHR30055:SF146">
    <property type="entry name" value="HTH-TYPE TRANSCRIPTIONAL DUAL REGULATOR CECR"/>
    <property type="match status" value="1"/>
</dbReference>
<protein>
    <submittedName>
        <fullName evidence="7">TetR/AcrR family transcriptional regulator</fullName>
    </submittedName>
</protein>
<dbReference type="FunFam" id="1.10.10.60:FF:000141">
    <property type="entry name" value="TetR family transcriptional regulator"/>
    <property type="match status" value="1"/>
</dbReference>
<keyword evidence="7" id="KW-0614">Plasmid</keyword>
<dbReference type="SUPFAM" id="SSF46689">
    <property type="entry name" value="Homeodomain-like"/>
    <property type="match status" value="1"/>
</dbReference>
<dbReference type="PANTHER" id="PTHR30055">
    <property type="entry name" value="HTH-TYPE TRANSCRIPTIONAL REGULATOR RUTR"/>
    <property type="match status" value="1"/>
</dbReference>
<dbReference type="PROSITE" id="PS50977">
    <property type="entry name" value="HTH_TETR_2"/>
    <property type="match status" value="1"/>
</dbReference>
<dbReference type="InterPro" id="IPR009057">
    <property type="entry name" value="Homeodomain-like_sf"/>
</dbReference>
<evidence type="ECO:0000256" key="4">
    <source>
        <dbReference type="PROSITE-ProRule" id="PRU00335"/>
    </source>
</evidence>
<dbReference type="GO" id="GO:0000976">
    <property type="term" value="F:transcription cis-regulatory region binding"/>
    <property type="evidence" value="ECO:0007669"/>
    <property type="project" value="TreeGrafter"/>
</dbReference>